<dbReference type="OrthoDB" id="565389at2"/>
<sequence length="196" mass="21869">MDNNLLLTESEIEELQERLIQETTNFVVSLAKEGERAAVVLGAARLDVSLERLLKKLMRPHPRGSDNLFDPDRPVGSFSAKIALAYRLGVIDRNFEHALQMIRKIRNAFAHSINVASLGDPPHNGQLNELITEVRKDGDLFDNMVYSLGQAGLPEKLLNFCAAVIVLLIGLEMVEAVSVQLQPIKTAQLDKKRFLE</sequence>
<dbReference type="SUPFAM" id="SSF158668">
    <property type="entry name" value="MtlR-like"/>
    <property type="match status" value="1"/>
</dbReference>
<dbReference type="Proteomes" id="UP000276103">
    <property type="component" value="Unassembled WGS sequence"/>
</dbReference>
<dbReference type="InterPro" id="IPR038026">
    <property type="entry name" value="MtlR-like_sf"/>
</dbReference>
<dbReference type="RefSeq" id="WP_127053720.1">
    <property type="nucleotide sequence ID" value="NZ_RSCM01000005.1"/>
</dbReference>
<proteinExistence type="predicted"/>
<protein>
    <recommendedName>
        <fullName evidence="3">Mannitol operon repressor</fullName>
    </recommendedName>
</protein>
<dbReference type="PANTHER" id="PTHR37941">
    <property type="entry name" value="FUMARASE E-RELATED"/>
    <property type="match status" value="1"/>
</dbReference>
<evidence type="ECO:0000313" key="1">
    <source>
        <dbReference type="EMBL" id="RUS97166.1"/>
    </source>
</evidence>
<keyword evidence="2" id="KW-1185">Reference proteome</keyword>
<accession>A0A433UTN1</accession>
<dbReference type="GO" id="GO:0045892">
    <property type="term" value="P:negative regulation of DNA-templated transcription"/>
    <property type="evidence" value="ECO:0007669"/>
    <property type="project" value="TreeGrafter"/>
</dbReference>
<dbReference type="PANTHER" id="PTHR37941:SF1">
    <property type="entry name" value="FUMARASE E-RELATED"/>
    <property type="match status" value="1"/>
</dbReference>
<gene>
    <name evidence="1" type="ORF">DSM107003_19070</name>
</gene>
<dbReference type="AlphaFoldDB" id="A0A433UTN1"/>
<dbReference type="EMBL" id="RSCM01000005">
    <property type="protein sequence ID" value="RUS97166.1"/>
    <property type="molecule type" value="Genomic_DNA"/>
</dbReference>
<evidence type="ECO:0000313" key="2">
    <source>
        <dbReference type="Proteomes" id="UP000276103"/>
    </source>
</evidence>
<organism evidence="1 2">
    <name type="scientific">Trichormus variabilis SAG 1403-4b</name>
    <dbReference type="NCBI Taxonomy" id="447716"/>
    <lineage>
        <taxon>Bacteria</taxon>
        <taxon>Bacillati</taxon>
        <taxon>Cyanobacteriota</taxon>
        <taxon>Cyanophyceae</taxon>
        <taxon>Nostocales</taxon>
        <taxon>Nostocaceae</taxon>
        <taxon>Trichormus</taxon>
    </lineage>
</organism>
<dbReference type="Gene3D" id="1.20.120.330">
    <property type="entry name" value="Nucleotidyltransferases domain 2"/>
    <property type="match status" value="1"/>
</dbReference>
<reference evidence="1 2" key="1">
    <citation type="journal article" date="2019" name="Genome Biol. Evol.">
        <title>Day and night: Metabolic profiles and evolutionary relationships of six axenic non-marine cyanobacteria.</title>
        <authorList>
            <person name="Will S.E."/>
            <person name="Henke P."/>
            <person name="Boedeker C."/>
            <person name="Huang S."/>
            <person name="Brinkmann H."/>
            <person name="Rohde M."/>
            <person name="Jarek M."/>
            <person name="Friedl T."/>
            <person name="Seufert S."/>
            <person name="Schumacher M."/>
            <person name="Overmann J."/>
            <person name="Neumann-Schaal M."/>
            <person name="Petersen J."/>
        </authorList>
    </citation>
    <scope>NUCLEOTIDE SEQUENCE [LARGE SCALE GENOMIC DNA]</scope>
    <source>
        <strain evidence="1 2">SAG 1403-4b</strain>
    </source>
</reference>
<name>A0A433UTN1_ANAVA</name>
<comment type="caution">
    <text evidence="1">The sequence shown here is derived from an EMBL/GenBank/DDBJ whole genome shotgun (WGS) entry which is preliminary data.</text>
</comment>
<evidence type="ECO:0008006" key="3">
    <source>
        <dbReference type="Google" id="ProtNLM"/>
    </source>
</evidence>
<dbReference type="InterPro" id="IPR007761">
    <property type="entry name" value="MtlR-like"/>
</dbReference>